<dbReference type="Pfam" id="PF01551">
    <property type="entry name" value="Peptidase_M23"/>
    <property type="match status" value="1"/>
</dbReference>
<dbReference type="InterPro" id="IPR016047">
    <property type="entry name" value="M23ase_b-sheet_dom"/>
</dbReference>
<evidence type="ECO:0000313" key="4">
    <source>
        <dbReference type="Proteomes" id="UP000320693"/>
    </source>
</evidence>
<dbReference type="CDD" id="cd12797">
    <property type="entry name" value="M23_peptidase"/>
    <property type="match status" value="1"/>
</dbReference>
<accession>A0ABQ0S979</accession>
<sequence>MARHRSPVSRRAHLGFSPSVMSAAAGTGGAYRLAALPQVDSSPRVSALSVRIMAAAVAGSALAATAQMVLTEALPSVLDGDDVLLLGVGELFTTGGAVAPEAAVPDPALIDAGAVPARAPMLREPQVVSAADLVAAAGLDQPPAEQAARAAVQATSAVEQAARAAQEARAAESSALEAARTGGDADTTTGSATATGSSVQMMVGRVSSGFGPRWDAQHKGLDIAAPIGTPIRVPLDGTVISSGPASGFGLWVRVRHTDGTITLYGHIDRTLVEVGQRVSAGEVIAEVGNRGQSTGPHLHFEVIEPGGDNINPTPWLAGQGIDFT</sequence>
<feature type="domain" description="M23ase beta-sheet core" evidence="2">
    <location>
        <begin position="217"/>
        <end position="312"/>
    </location>
</feature>
<dbReference type="InterPro" id="IPR050570">
    <property type="entry name" value="Cell_wall_metabolism_enzyme"/>
</dbReference>
<dbReference type="SUPFAM" id="SSF51261">
    <property type="entry name" value="Duplicated hybrid motif"/>
    <property type="match status" value="1"/>
</dbReference>
<dbReference type="Proteomes" id="UP000320693">
    <property type="component" value="Unassembled WGS sequence"/>
</dbReference>
<organism evidence="3 4">
    <name type="scientific">Pseudonocardia saturnea</name>
    <dbReference type="NCBI Taxonomy" id="33909"/>
    <lineage>
        <taxon>Bacteria</taxon>
        <taxon>Bacillati</taxon>
        <taxon>Actinomycetota</taxon>
        <taxon>Actinomycetes</taxon>
        <taxon>Pseudonocardiales</taxon>
        <taxon>Pseudonocardiaceae</taxon>
        <taxon>Pseudonocardia</taxon>
    </lineage>
</organism>
<evidence type="ECO:0000256" key="1">
    <source>
        <dbReference type="SAM" id="MobiDB-lite"/>
    </source>
</evidence>
<feature type="region of interest" description="Disordered" evidence="1">
    <location>
        <begin position="168"/>
        <end position="198"/>
    </location>
</feature>
<dbReference type="PANTHER" id="PTHR21666:SF270">
    <property type="entry name" value="MUREIN HYDROLASE ACTIVATOR ENVC"/>
    <property type="match status" value="1"/>
</dbReference>
<name>A0ABQ0S979_9PSEU</name>
<protein>
    <recommendedName>
        <fullName evidence="2">M23ase beta-sheet core domain-containing protein</fullName>
    </recommendedName>
</protein>
<evidence type="ECO:0000313" key="3">
    <source>
        <dbReference type="EMBL" id="GEC29483.1"/>
    </source>
</evidence>
<keyword evidence="4" id="KW-1185">Reference proteome</keyword>
<dbReference type="PANTHER" id="PTHR21666">
    <property type="entry name" value="PEPTIDASE-RELATED"/>
    <property type="match status" value="1"/>
</dbReference>
<proteinExistence type="predicted"/>
<reference evidence="3 4" key="1">
    <citation type="submission" date="2019-06" db="EMBL/GenBank/DDBJ databases">
        <title>Whole genome shotgun sequence of Pseudonocardia saturnea NBRC 14499.</title>
        <authorList>
            <person name="Hosoyama A."/>
            <person name="Uohara A."/>
            <person name="Ohji S."/>
            <person name="Ichikawa N."/>
        </authorList>
    </citation>
    <scope>NUCLEOTIDE SEQUENCE [LARGE SCALE GENOMIC DNA]</scope>
    <source>
        <strain evidence="3 4">NBRC 14499</strain>
    </source>
</reference>
<gene>
    <name evidence="3" type="ORF">PSA01_65120</name>
</gene>
<dbReference type="EMBL" id="BJNH01000129">
    <property type="protein sequence ID" value="GEC29483.1"/>
    <property type="molecule type" value="Genomic_DNA"/>
</dbReference>
<dbReference type="Gene3D" id="2.70.70.10">
    <property type="entry name" value="Glucose Permease (Domain IIA)"/>
    <property type="match status" value="1"/>
</dbReference>
<evidence type="ECO:0000259" key="2">
    <source>
        <dbReference type="Pfam" id="PF01551"/>
    </source>
</evidence>
<comment type="caution">
    <text evidence="3">The sequence shown here is derived from an EMBL/GenBank/DDBJ whole genome shotgun (WGS) entry which is preliminary data.</text>
</comment>
<dbReference type="InterPro" id="IPR011055">
    <property type="entry name" value="Dup_hybrid_motif"/>
</dbReference>